<sequence>MAALIMVGPGLDWQSSGGLFDFVLEYLIPRVSDAKTAEWLQTVVNENLGSMWIPDLPSEAREDIYRLLQGGLLTHAEKELPEGPAKPDTLATLRDLVQMTRAGNA</sequence>
<proteinExistence type="predicted"/>
<evidence type="ECO:0000313" key="2">
    <source>
        <dbReference type="Proteomes" id="UP000656042"/>
    </source>
</evidence>
<comment type="caution">
    <text evidence="1">The sequence shown here is derived from an EMBL/GenBank/DDBJ whole genome shotgun (WGS) entry which is preliminary data.</text>
</comment>
<dbReference type="EMBL" id="BMMX01000006">
    <property type="protein sequence ID" value="GGK87014.1"/>
    <property type="molecule type" value="Genomic_DNA"/>
</dbReference>
<gene>
    <name evidence="1" type="ORF">GCM10012284_21410</name>
</gene>
<keyword evidence="2" id="KW-1185">Reference proteome</keyword>
<organism evidence="1 2">
    <name type="scientific">Mangrovihabitans endophyticus</name>
    <dbReference type="NCBI Taxonomy" id="1751298"/>
    <lineage>
        <taxon>Bacteria</taxon>
        <taxon>Bacillati</taxon>
        <taxon>Actinomycetota</taxon>
        <taxon>Actinomycetes</taxon>
        <taxon>Micromonosporales</taxon>
        <taxon>Micromonosporaceae</taxon>
        <taxon>Mangrovihabitans</taxon>
    </lineage>
</organism>
<dbReference type="AlphaFoldDB" id="A0A8J3FMU6"/>
<protein>
    <submittedName>
        <fullName evidence="1">Uncharacterized protein</fullName>
    </submittedName>
</protein>
<reference evidence="1" key="1">
    <citation type="journal article" date="2014" name="Int. J. Syst. Evol. Microbiol.">
        <title>Complete genome sequence of Corynebacterium casei LMG S-19264T (=DSM 44701T), isolated from a smear-ripened cheese.</title>
        <authorList>
            <consortium name="US DOE Joint Genome Institute (JGI-PGF)"/>
            <person name="Walter F."/>
            <person name="Albersmeier A."/>
            <person name="Kalinowski J."/>
            <person name="Ruckert C."/>
        </authorList>
    </citation>
    <scope>NUCLEOTIDE SEQUENCE</scope>
    <source>
        <strain evidence="1">CGMCC 4.7299</strain>
    </source>
</reference>
<evidence type="ECO:0000313" key="1">
    <source>
        <dbReference type="EMBL" id="GGK87014.1"/>
    </source>
</evidence>
<dbReference type="Proteomes" id="UP000656042">
    <property type="component" value="Unassembled WGS sequence"/>
</dbReference>
<accession>A0A8J3FMU6</accession>
<name>A0A8J3FMU6_9ACTN</name>
<reference evidence="1" key="2">
    <citation type="submission" date="2020-09" db="EMBL/GenBank/DDBJ databases">
        <authorList>
            <person name="Sun Q."/>
            <person name="Zhou Y."/>
        </authorList>
    </citation>
    <scope>NUCLEOTIDE SEQUENCE</scope>
    <source>
        <strain evidence="1">CGMCC 4.7299</strain>
    </source>
</reference>